<proteinExistence type="inferred from homology"/>
<keyword evidence="2 7" id="KW-0813">Transport</keyword>
<protein>
    <recommendedName>
        <fullName evidence="7">TRAP transporter small permease protein</fullName>
    </recommendedName>
</protein>
<comment type="subunit">
    <text evidence="7">The complex comprises the extracytoplasmic solute receptor protein and the two transmembrane proteins.</text>
</comment>
<keyword evidence="3" id="KW-1003">Cell membrane</keyword>
<comment type="subcellular location">
    <subcellularLocation>
        <location evidence="7">Cell inner membrane</location>
        <topology evidence="7">Multi-pass membrane protein</topology>
    </subcellularLocation>
    <subcellularLocation>
        <location evidence="1">Cell membrane</location>
        <topology evidence="1">Multi-pass membrane protein</topology>
    </subcellularLocation>
</comment>
<evidence type="ECO:0000256" key="1">
    <source>
        <dbReference type="ARBA" id="ARBA00004651"/>
    </source>
</evidence>
<comment type="caution">
    <text evidence="9">The sequence shown here is derived from an EMBL/GenBank/DDBJ whole genome shotgun (WGS) entry which is preliminary data.</text>
</comment>
<accession>A0ABV7KV95</accession>
<organism evidence="9 10">
    <name type="scientific">Marinibaculum pumilum</name>
    <dbReference type="NCBI Taxonomy" id="1766165"/>
    <lineage>
        <taxon>Bacteria</taxon>
        <taxon>Pseudomonadati</taxon>
        <taxon>Pseudomonadota</taxon>
        <taxon>Alphaproteobacteria</taxon>
        <taxon>Rhodospirillales</taxon>
        <taxon>Rhodospirillaceae</taxon>
        <taxon>Marinibaculum</taxon>
    </lineage>
</organism>
<dbReference type="Proteomes" id="UP001595528">
    <property type="component" value="Unassembled WGS sequence"/>
</dbReference>
<comment type="similarity">
    <text evidence="7">Belongs to the TRAP transporter small permease family.</text>
</comment>
<dbReference type="Pfam" id="PF04290">
    <property type="entry name" value="DctQ"/>
    <property type="match status" value="1"/>
</dbReference>
<sequence length="191" mass="21129">MPDGKMPDGEIPGMSRLLRTWRWAEAAIAVIAFTLVALALIVDVGGRELYALAAGLGMKEFARDWLGGTFGAQRFAVHATQIAGMLGFCIVVAVGGHLRPTVVDRLFPERHDRLVNRISDLLSAAICFGLAWICWEFVESTRRNAEISMVFQVQIWPFQLILPYVFLSGGLRYLVFALWPAHRPESTGIAA</sequence>
<feature type="transmembrane region" description="Helical" evidence="7">
    <location>
        <begin position="21"/>
        <end position="42"/>
    </location>
</feature>
<reference evidence="10" key="1">
    <citation type="journal article" date="2019" name="Int. J. Syst. Evol. Microbiol.">
        <title>The Global Catalogue of Microorganisms (GCM) 10K type strain sequencing project: providing services to taxonomists for standard genome sequencing and annotation.</title>
        <authorList>
            <consortium name="The Broad Institute Genomics Platform"/>
            <consortium name="The Broad Institute Genome Sequencing Center for Infectious Disease"/>
            <person name="Wu L."/>
            <person name="Ma J."/>
        </authorList>
    </citation>
    <scope>NUCLEOTIDE SEQUENCE [LARGE SCALE GENOMIC DNA]</scope>
    <source>
        <strain evidence="10">KCTC 42964</strain>
    </source>
</reference>
<feature type="transmembrane region" description="Helical" evidence="7">
    <location>
        <begin position="118"/>
        <end position="138"/>
    </location>
</feature>
<evidence type="ECO:0000256" key="2">
    <source>
        <dbReference type="ARBA" id="ARBA00022448"/>
    </source>
</evidence>
<feature type="transmembrane region" description="Helical" evidence="7">
    <location>
        <begin position="158"/>
        <end position="179"/>
    </location>
</feature>
<keyword evidence="4 7" id="KW-0812">Transmembrane</keyword>
<evidence type="ECO:0000259" key="8">
    <source>
        <dbReference type="Pfam" id="PF04290"/>
    </source>
</evidence>
<evidence type="ECO:0000256" key="3">
    <source>
        <dbReference type="ARBA" id="ARBA00022475"/>
    </source>
</evidence>
<keyword evidence="6 7" id="KW-0472">Membrane</keyword>
<gene>
    <name evidence="9" type="ORF">ACFOGJ_03565</name>
</gene>
<comment type="function">
    <text evidence="7">Part of the tripartite ATP-independent periplasmic (TRAP) transport system.</text>
</comment>
<name>A0ABV7KV95_9PROT</name>
<evidence type="ECO:0000313" key="10">
    <source>
        <dbReference type="Proteomes" id="UP001595528"/>
    </source>
</evidence>
<dbReference type="RefSeq" id="WP_379898193.1">
    <property type="nucleotide sequence ID" value="NZ_JBHRTR010000009.1"/>
</dbReference>
<keyword evidence="7" id="KW-0997">Cell inner membrane</keyword>
<evidence type="ECO:0000256" key="7">
    <source>
        <dbReference type="RuleBase" id="RU369079"/>
    </source>
</evidence>
<dbReference type="InterPro" id="IPR055348">
    <property type="entry name" value="DctQ"/>
</dbReference>
<evidence type="ECO:0000256" key="6">
    <source>
        <dbReference type="ARBA" id="ARBA00023136"/>
    </source>
</evidence>
<dbReference type="EMBL" id="JBHRTR010000009">
    <property type="protein sequence ID" value="MFC3226291.1"/>
    <property type="molecule type" value="Genomic_DNA"/>
</dbReference>
<keyword evidence="5 7" id="KW-1133">Transmembrane helix</keyword>
<keyword evidence="10" id="KW-1185">Reference proteome</keyword>
<evidence type="ECO:0000313" key="9">
    <source>
        <dbReference type="EMBL" id="MFC3226291.1"/>
    </source>
</evidence>
<evidence type="ECO:0000256" key="5">
    <source>
        <dbReference type="ARBA" id="ARBA00022989"/>
    </source>
</evidence>
<evidence type="ECO:0000256" key="4">
    <source>
        <dbReference type="ARBA" id="ARBA00022692"/>
    </source>
</evidence>
<feature type="domain" description="Tripartite ATP-independent periplasmic transporters DctQ component" evidence="8">
    <location>
        <begin position="70"/>
        <end position="175"/>
    </location>
</feature>
<feature type="transmembrane region" description="Helical" evidence="7">
    <location>
        <begin position="75"/>
        <end position="98"/>
    </location>
</feature>